<keyword evidence="6" id="KW-1185">Reference proteome</keyword>
<dbReference type="Pfam" id="PF02171">
    <property type="entry name" value="Piwi"/>
    <property type="match status" value="1"/>
</dbReference>
<dbReference type="GO" id="GO:0003723">
    <property type="term" value="F:RNA binding"/>
    <property type="evidence" value="ECO:0007669"/>
    <property type="project" value="InterPro"/>
</dbReference>
<sequence>MDSSEEEGNNPESLPPPPPLLTDVVSVKVEFDTANKKLAQLPMARYGIGSKGTKVTNHSDRNFFHNCVSLFYEDGRPVDGKGVGRKVIDKVQETYSSELAGKNFAYDGEKSLFTIGALPNNKLEFIVVLEDATSKRNNGNARSDGNGNPNERQKRKLKVEISFVAKIPMQSIQSALRGQESENSHEALRVLDNILRQHAAKQGCLLVRQSFFHDNPNNFTDIGGGVLGCRGFHSSFRASQGGLFSMKQKGLKNENGETKAVEITIYDYFVNHRNIQLHYSTDLPWINVGKRKRPTYIPIEVLRTSNYRAEPMLSSCGVSINSNFTQVEGCVLPTPEKLVEPSRIERWAVANFSARCGPNNIVQSLIRCGEMKGIRIDHPFDVFNEMGQNRRLPPVARVEKMFDIIQSKLSDAPQFLLCLLPDRKNALFGPWKRKNLSEIGIVTQCMAPIKVTDQYPTNLLLKINAKLGGLNSMLTLERSIPMVSNVPTVKYPPPKRRRLGEGINTRRASLSFLPFSSLSNRERARVLSGFSLFSPAGGNPAVVCHHTPPPPATVNGGRNFQNFAKHRSDRLKDDSVGSLSLCVAVVPFVPFVVFGCSCSVSAFCPFLLSCREGCWLPYGVLECSLRRRHGSKASAAAGWTIWLGKCWQRRLLGVLGGGGGGNSARMSSSHYELALAMLIH</sequence>
<dbReference type="Pfam" id="PF16486">
    <property type="entry name" value="ArgoN"/>
    <property type="match status" value="1"/>
</dbReference>
<evidence type="ECO:0000259" key="4">
    <source>
        <dbReference type="SMART" id="SM01163"/>
    </source>
</evidence>
<evidence type="ECO:0000256" key="3">
    <source>
        <dbReference type="SAM" id="MobiDB-lite"/>
    </source>
</evidence>
<evidence type="ECO:0000256" key="1">
    <source>
        <dbReference type="ARBA" id="ARBA00008201"/>
    </source>
</evidence>
<dbReference type="PANTHER" id="PTHR22891">
    <property type="entry name" value="EUKARYOTIC TRANSLATION INITIATION FACTOR 2C"/>
    <property type="match status" value="1"/>
</dbReference>
<dbReference type="InterPro" id="IPR032474">
    <property type="entry name" value="Argonaute_N"/>
</dbReference>
<evidence type="ECO:0000313" key="5">
    <source>
        <dbReference type="EMBL" id="KAE8734437.1"/>
    </source>
</evidence>
<organism evidence="5 6">
    <name type="scientific">Hibiscus syriacus</name>
    <name type="common">Rose of Sharon</name>
    <dbReference type="NCBI Taxonomy" id="106335"/>
    <lineage>
        <taxon>Eukaryota</taxon>
        <taxon>Viridiplantae</taxon>
        <taxon>Streptophyta</taxon>
        <taxon>Embryophyta</taxon>
        <taxon>Tracheophyta</taxon>
        <taxon>Spermatophyta</taxon>
        <taxon>Magnoliopsida</taxon>
        <taxon>eudicotyledons</taxon>
        <taxon>Gunneridae</taxon>
        <taxon>Pentapetalae</taxon>
        <taxon>rosids</taxon>
        <taxon>malvids</taxon>
        <taxon>Malvales</taxon>
        <taxon>Malvaceae</taxon>
        <taxon>Malvoideae</taxon>
        <taxon>Hibiscus</taxon>
    </lineage>
</organism>
<dbReference type="Pfam" id="PF08699">
    <property type="entry name" value="ArgoL1"/>
    <property type="match status" value="1"/>
</dbReference>
<dbReference type="EMBL" id="VEPZ02000069">
    <property type="protein sequence ID" value="KAE8734437.1"/>
    <property type="molecule type" value="Genomic_DNA"/>
</dbReference>
<gene>
    <name evidence="5" type="ORF">F3Y22_tig00000764pilonHSYRG00040</name>
</gene>
<dbReference type="Proteomes" id="UP000436088">
    <property type="component" value="Unassembled WGS sequence"/>
</dbReference>
<dbReference type="InterPro" id="IPR014811">
    <property type="entry name" value="ArgoL1"/>
</dbReference>
<evidence type="ECO:0000256" key="2">
    <source>
        <dbReference type="ARBA" id="ARBA00022491"/>
    </source>
</evidence>
<dbReference type="Gene3D" id="2.170.260.10">
    <property type="entry name" value="paz domain"/>
    <property type="match status" value="1"/>
</dbReference>
<proteinExistence type="inferred from homology"/>
<protein>
    <submittedName>
        <fullName evidence="5">Argonaute family protein isoform 5</fullName>
    </submittedName>
</protein>
<reference evidence="5" key="1">
    <citation type="submission" date="2019-09" db="EMBL/GenBank/DDBJ databases">
        <title>Draft genome information of white flower Hibiscus syriacus.</title>
        <authorList>
            <person name="Kim Y.-M."/>
        </authorList>
    </citation>
    <scope>NUCLEOTIDE SEQUENCE [LARGE SCALE GENOMIC DNA]</scope>
    <source>
        <strain evidence="5">YM2019G1</strain>
    </source>
</reference>
<dbReference type="GO" id="GO:0051607">
    <property type="term" value="P:defense response to virus"/>
    <property type="evidence" value="ECO:0007669"/>
    <property type="project" value="UniProtKB-ARBA"/>
</dbReference>
<comment type="similarity">
    <text evidence="1">Belongs to the argonaute family. Ago subfamily.</text>
</comment>
<keyword evidence="2" id="KW-0678">Repressor</keyword>
<feature type="domain" description="Argonaute linker 1" evidence="4">
    <location>
        <begin position="205"/>
        <end position="249"/>
    </location>
</feature>
<dbReference type="SUPFAM" id="SSF101690">
    <property type="entry name" value="PAZ domain"/>
    <property type="match status" value="1"/>
</dbReference>
<dbReference type="SUPFAM" id="SSF53098">
    <property type="entry name" value="Ribonuclease H-like"/>
    <property type="match status" value="1"/>
</dbReference>
<dbReference type="InterPro" id="IPR003165">
    <property type="entry name" value="Piwi"/>
</dbReference>
<dbReference type="InterPro" id="IPR012337">
    <property type="entry name" value="RNaseH-like_sf"/>
</dbReference>
<dbReference type="Pfam" id="PF02170">
    <property type="entry name" value="PAZ"/>
    <property type="match status" value="1"/>
</dbReference>
<evidence type="ECO:0000313" key="6">
    <source>
        <dbReference type="Proteomes" id="UP000436088"/>
    </source>
</evidence>
<dbReference type="InterPro" id="IPR036085">
    <property type="entry name" value="PAZ_dom_sf"/>
</dbReference>
<dbReference type="InterPro" id="IPR003100">
    <property type="entry name" value="PAZ_dom"/>
</dbReference>
<dbReference type="CDD" id="cd02846">
    <property type="entry name" value="PAZ_argonaute_like"/>
    <property type="match status" value="1"/>
</dbReference>
<accession>A0A6A3D167</accession>
<name>A0A6A3D167_HIBSY</name>
<dbReference type="SMART" id="SM01163">
    <property type="entry name" value="DUF1785"/>
    <property type="match status" value="1"/>
</dbReference>
<dbReference type="Gene3D" id="3.40.50.2300">
    <property type="match status" value="1"/>
</dbReference>
<comment type="caution">
    <text evidence="5">The sequence shown here is derived from an EMBL/GenBank/DDBJ whole genome shotgun (WGS) entry which is preliminary data.</text>
</comment>
<dbReference type="AlphaFoldDB" id="A0A6A3D167"/>
<feature type="region of interest" description="Disordered" evidence="3">
    <location>
        <begin position="1"/>
        <end position="20"/>
    </location>
</feature>